<proteinExistence type="predicted"/>
<organism evidence="1">
    <name type="scientific">marine sediment metagenome</name>
    <dbReference type="NCBI Taxonomy" id="412755"/>
    <lineage>
        <taxon>unclassified sequences</taxon>
        <taxon>metagenomes</taxon>
        <taxon>ecological metagenomes</taxon>
    </lineage>
</organism>
<name>A0A0F9BHC7_9ZZZZ</name>
<accession>A0A0F9BHC7</accession>
<sequence>MFIRSTYTKYIVVAYRADGSEIFTVERYGLFGADECALSLANSMAGQIGASVTITAKVANGNAVAAILLEELSITE</sequence>
<comment type="caution">
    <text evidence="1">The sequence shown here is derived from an EMBL/GenBank/DDBJ whole genome shotgun (WGS) entry which is preliminary data.</text>
</comment>
<protein>
    <submittedName>
        <fullName evidence="1">Uncharacterized protein</fullName>
    </submittedName>
</protein>
<gene>
    <name evidence="1" type="ORF">LCGC14_2447230</name>
</gene>
<evidence type="ECO:0000313" key="1">
    <source>
        <dbReference type="EMBL" id="KKL21259.1"/>
    </source>
</evidence>
<dbReference type="EMBL" id="LAZR01037801">
    <property type="protein sequence ID" value="KKL21259.1"/>
    <property type="molecule type" value="Genomic_DNA"/>
</dbReference>
<reference evidence="1" key="1">
    <citation type="journal article" date="2015" name="Nature">
        <title>Complex archaea that bridge the gap between prokaryotes and eukaryotes.</title>
        <authorList>
            <person name="Spang A."/>
            <person name="Saw J.H."/>
            <person name="Jorgensen S.L."/>
            <person name="Zaremba-Niedzwiedzka K."/>
            <person name="Martijn J."/>
            <person name="Lind A.E."/>
            <person name="van Eijk R."/>
            <person name="Schleper C."/>
            <person name="Guy L."/>
            <person name="Ettema T.J."/>
        </authorList>
    </citation>
    <scope>NUCLEOTIDE SEQUENCE</scope>
</reference>
<dbReference type="AlphaFoldDB" id="A0A0F9BHC7"/>